<protein>
    <recommendedName>
        <fullName evidence="3">Lactoylglutathione lyase</fullName>
    </recommendedName>
</protein>
<dbReference type="SUPFAM" id="SSF54593">
    <property type="entry name" value="Glyoxalase/Bleomycin resistance protein/Dihydroxybiphenyl dioxygenase"/>
    <property type="match status" value="1"/>
</dbReference>
<dbReference type="Proteomes" id="UP000540909">
    <property type="component" value="Unassembled WGS sequence"/>
</dbReference>
<proteinExistence type="predicted"/>
<sequence length="55" mass="5936">MAKSHAEVEAFYEAAMTNGGTDEGAPGLRPHYGPNWYSAYMRDPAGNKIAVVYDG</sequence>
<dbReference type="InterPro" id="IPR029068">
    <property type="entry name" value="Glyas_Bleomycin-R_OHBP_Dase"/>
</dbReference>
<evidence type="ECO:0000313" key="1">
    <source>
        <dbReference type="EMBL" id="MBB4234158.1"/>
    </source>
</evidence>
<dbReference type="EMBL" id="JACIFY010000002">
    <property type="protein sequence ID" value="MBB4234158.1"/>
    <property type="molecule type" value="Genomic_DNA"/>
</dbReference>
<dbReference type="AlphaFoldDB" id="A0A7W6R0B2"/>
<name>A0A7W6R0B2_9HYPH</name>
<dbReference type="Gene3D" id="3.10.180.10">
    <property type="entry name" value="2,3-Dihydroxybiphenyl 1,2-Dioxygenase, domain 1"/>
    <property type="match status" value="1"/>
</dbReference>
<organism evidence="1 2">
    <name type="scientific">Rhizobium esperanzae</name>
    <dbReference type="NCBI Taxonomy" id="1967781"/>
    <lineage>
        <taxon>Bacteria</taxon>
        <taxon>Pseudomonadati</taxon>
        <taxon>Pseudomonadota</taxon>
        <taxon>Alphaproteobacteria</taxon>
        <taxon>Hyphomicrobiales</taxon>
        <taxon>Rhizobiaceae</taxon>
        <taxon>Rhizobium/Agrobacterium group</taxon>
        <taxon>Rhizobium</taxon>
    </lineage>
</organism>
<evidence type="ECO:0008006" key="3">
    <source>
        <dbReference type="Google" id="ProtNLM"/>
    </source>
</evidence>
<gene>
    <name evidence="1" type="ORF">GGD57_000707</name>
</gene>
<dbReference type="PANTHER" id="PTHR35006:SF2">
    <property type="entry name" value="GLYOXALASE FAMILY PROTEIN (AFU_ORTHOLOGUE AFUA_5G14830)"/>
    <property type="match status" value="1"/>
</dbReference>
<dbReference type="PANTHER" id="PTHR35006">
    <property type="entry name" value="GLYOXALASE FAMILY PROTEIN (AFU_ORTHOLOGUE AFUA_5G14830)"/>
    <property type="match status" value="1"/>
</dbReference>
<reference evidence="1 2" key="1">
    <citation type="submission" date="2020-08" db="EMBL/GenBank/DDBJ databases">
        <title>Genomic Encyclopedia of Type Strains, Phase IV (KMG-V): Genome sequencing to study the core and pangenomes of soil and plant-associated prokaryotes.</title>
        <authorList>
            <person name="Whitman W."/>
        </authorList>
    </citation>
    <scope>NUCLEOTIDE SEQUENCE [LARGE SCALE GENOMIC DNA]</scope>
    <source>
        <strain evidence="1 2">SEMIA 4089</strain>
    </source>
</reference>
<comment type="caution">
    <text evidence="1">The sequence shown here is derived from an EMBL/GenBank/DDBJ whole genome shotgun (WGS) entry which is preliminary data.</text>
</comment>
<accession>A0A7W6R0B2</accession>
<evidence type="ECO:0000313" key="2">
    <source>
        <dbReference type="Proteomes" id="UP000540909"/>
    </source>
</evidence>